<keyword evidence="1" id="KW-0472">Membrane</keyword>
<dbReference type="EMBL" id="MU004292">
    <property type="protein sequence ID" value="KAF2661752.1"/>
    <property type="molecule type" value="Genomic_DNA"/>
</dbReference>
<feature type="signal peptide" evidence="2">
    <location>
        <begin position="1"/>
        <end position="19"/>
    </location>
</feature>
<reference evidence="3" key="1">
    <citation type="journal article" date="2020" name="Stud. Mycol.">
        <title>101 Dothideomycetes genomes: a test case for predicting lifestyles and emergence of pathogens.</title>
        <authorList>
            <person name="Haridas S."/>
            <person name="Albert R."/>
            <person name="Binder M."/>
            <person name="Bloem J."/>
            <person name="Labutti K."/>
            <person name="Salamov A."/>
            <person name="Andreopoulos B."/>
            <person name="Baker S."/>
            <person name="Barry K."/>
            <person name="Bills G."/>
            <person name="Bluhm B."/>
            <person name="Cannon C."/>
            <person name="Castanera R."/>
            <person name="Culley D."/>
            <person name="Daum C."/>
            <person name="Ezra D."/>
            <person name="Gonzalez J."/>
            <person name="Henrissat B."/>
            <person name="Kuo A."/>
            <person name="Liang C."/>
            <person name="Lipzen A."/>
            <person name="Lutzoni F."/>
            <person name="Magnuson J."/>
            <person name="Mondo S."/>
            <person name="Nolan M."/>
            <person name="Ohm R."/>
            <person name="Pangilinan J."/>
            <person name="Park H.-J."/>
            <person name="Ramirez L."/>
            <person name="Alfaro M."/>
            <person name="Sun H."/>
            <person name="Tritt A."/>
            <person name="Yoshinaga Y."/>
            <person name="Zwiers L.-H."/>
            <person name="Turgeon B."/>
            <person name="Goodwin S."/>
            <person name="Spatafora J."/>
            <person name="Crous P."/>
            <person name="Grigoriev I."/>
        </authorList>
    </citation>
    <scope>NUCLEOTIDE SEQUENCE</scope>
    <source>
        <strain evidence="3">CBS 122681</strain>
    </source>
</reference>
<protein>
    <recommendedName>
        <fullName evidence="5">Hydrophobin</fullName>
    </recommendedName>
</protein>
<organism evidence="3 4">
    <name type="scientific">Lophiostoma macrostomum CBS 122681</name>
    <dbReference type="NCBI Taxonomy" id="1314788"/>
    <lineage>
        <taxon>Eukaryota</taxon>
        <taxon>Fungi</taxon>
        <taxon>Dikarya</taxon>
        <taxon>Ascomycota</taxon>
        <taxon>Pezizomycotina</taxon>
        <taxon>Dothideomycetes</taxon>
        <taxon>Pleosporomycetidae</taxon>
        <taxon>Pleosporales</taxon>
        <taxon>Lophiostomataceae</taxon>
        <taxon>Lophiostoma</taxon>
    </lineage>
</organism>
<sequence length="125" mass="13643">MTWIMFPCLFSLLTANLDGVTETVGWNCPPGLDSGFASCLPTCLGILATIDVMTIWAGLRHHTPVDGKATHVYCKPHRLGTSTCSSQPHGKPWLSLLLSHTCGAAASLTLLFFCLFLFLFMTKRL</sequence>
<evidence type="ECO:0000313" key="3">
    <source>
        <dbReference type="EMBL" id="KAF2661752.1"/>
    </source>
</evidence>
<keyword evidence="1" id="KW-0812">Transmembrane</keyword>
<feature type="transmembrane region" description="Helical" evidence="1">
    <location>
        <begin position="96"/>
        <end position="121"/>
    </location>
</feature>
<dbReference type="Proteomes" id="UP000799324">
    <property type="component" value="Unassembled WGS sequence"/>
</dbReference>
<gene>
    <name evidence="3" type="ORF">K491DRAFT_385162</name>
</gene>
<evidence type="ECO:0000313" key="4">
    <source>
        <dbReference type="Proteomes" id="UP000799324"/>
    </source>
</evidence>
<accession>A0A6A6TPP0</accession>
<keyword evidence="2" id="KW-0732">Signal</keyword>
<name>A0A6A6TPP0_9PLEO</name>
<proteinExistence type="predicted"/>
<dbReference type="AlphaFoldDB" id="A0A6A6TPP0"/>
<evidence type="ECO:0000256" key="1">
    <source>
        <dbReference type="SAM" id="Phobius"/>
    </source>
</evidence>
<evidence type="ECO:0000256" key="2">
    <source>
        <dbReference type="SAM" id="SignalP"/>
    </source>
</evidence>
<keyword evidence="4" id="KW-1185">Reference proteome</keyword>
<feature type="chain" id="PRO_5025593244" description="Hydrophobin" evidence="2">
    <location>
        <begin position="20"/>
        <end position="125"/>
    </location>
</feature>
<evidence type="ECO:0008006" key="5">
    <source>
        <dbReference type="Google" id="ProtNLM"/>
    </source>
</evidence>
<keyword evidence="1" id="KW-1133">Transmembrane helix</keyword>